<dbReference type="EMBL" id="SLWW01000006">
    <property type="protein sequence ID" value="TCO71602.1"/>
    <property type="molecule type" value="Genomic_DNA"/>
</dbReference>
<evidence type="ECO:0000256" key="4">
    <source>
        <dbReference type="ARBA" id="ARBA00022691"/>
    </source>
</evidence>
<dbReference type="Gene3D" id="1.10.155.10">
    <property type="entry name" value="Chemotaxis receptor methyltransferase CheR, N-terminal domain"/>
    <property type="match status" value="1"/>
</dbReference>
<dbReference type="EC" id="2.1.1.80" evidence="5"/>
<dbReference type="GO" id="GO:0032259">
    <property type="term" value="P:methylation"/>
    <property type="evidence" value="ECO:0007669"/>
    <property type="project" value="UniProtKB-KW"/>
</dbReference>
<evidence type="ECO:0000313" key="10">
    <source>
        <dbReference type="Proteomes" id="UP000295142"/>
    </source>
</evidence>
<comment type="caution">
    <text evidence="9">The sequence shown here is derived from an EMBL/GenBank/DDBJ whole genome shotgun (WGS) entry which is preliminary data.</text>
</comment>
<evidence type="ECO:0000313" key="9">
    <source>
        <dbReference type="EMBL" id="TCO71602.1"/>
    </source>
</evidence>
<evidence type="ECO:0000259" key="8">
    <source>
        <dbReference type="PROSITE" id="PS50123"/>
    </source>
</evidence>
<dbReference type="PANTHER" id="PTHR24422">
    <property type="entry name" value="CHEMOTAXIS PROTEIN METHYLTRANSFERASE"/>
    <property type="match status" value="1"/>
</dbReference>
<dbReference type="OrthoDB" id="9816309at2"/>
<evidence type="ECO:0000256" key="2">
    <source>
        <dbReference type="ARBA" id="ARBA00022603"/>
    </source>
</evidence>
<feature type="binding site" evidence="6">
    <location>
        <position position="141"/>
    </location>
    <ligand>
        <name>S-adenosyl-L-methionine</name>
        <dbReference type="ChEBI" id="CHEBI:59789"/>
    </ligand>
</feature>
<comment type="function">
    <text evidence="5">Methylation of the membrane-bound methyl-accepting chemotaxis proteins (MCP) to form gamma-glutamyl methyl ester residues in MCP.</text>
</comment>
<dbReference type="PIRSF" id="PIRSF000410">
    <property type="entry name" value="CheR"/>
    <property type="match status" value="1"/>
</dbReference>
<dbReference type="CDD" id="cd02440">
    <property type="entry name" value="AdoMet_MTases"/>
    <property type="match status" value="1"/>
</dbReference>
<evidence type="ECO:0000256" key="3">
    <source>
        <dbReference type="ARBA" id="ARBA00022679"/>
    </source>
</evidence>
<feature type="region of interest" description="Disordered" evidence="7">
    <location>
        <begin position="1"/>
        <end position="23"/>
    </location>
</feature>
<feature type="binding site" evidence="6">
    <location>
        <begin position="243"/>
        <end position="244"/>
    </location>
    <ligand>
        <name>S-adenosyl-L-methionine</name>
        <dbReference type="ChEBI" id="CHEBI:59789"/>
    </ligand>
</feature>
<dbReference type="AlphaFoldDB" id="A0A4R2KGR4"/>
<keyword evidence="3 5" id="KW-0808">Transferase</keyword>
<evidence type="ECO:0000256" key="1">
    <source>
        <dbReference type="ARBA" id="ARBA00001541"/>
    </source>
</evidence>
<sequence>MNSVLQAEGQGPKPGAAGAPKGAHPAGDIFGRFAAYVEAEIGVRLAPSKRMMVAGRLRRRMVELGYATLEDYMRHLFRDGALDAERTEIFDAVTTNKTDFFREPSHFAHLTAEALPQAIARRGGTHRPVKMWSAAASTGAEAWTMAICAGEYARAAGAFAWAILATDINTRVIGTARRAIYSDQILAPVPPELRARWTMQGQGAQIGHARIVPELRRHVRFEQLNLLDDNYALDHDIDIVFLRNVLIYFSAEDQARIVERVANHIVPGGVLYLGHSESMIAQSPTLAQIAPATFRRVV</sequence>
<feature type="domain" description="CheR-type methyltransferase" evidence="8">
    <location>
        <begin position="30"/>
        <end position="298"/>
    </location>
</feature>
<dbReference type="Gene3D" id="3.40.50.150">
    <property type="entry name" value="Vaccinia Virus protein VP39"/>
    <property type="match status" value="1"/>
</dbReference>
<comment type="catalytic activity">
    <reaction evidence="1 5">
        <text>L-glutamyl-[protein] + S-adenosyl-L-methionine = [protein]-L-glutamate 5-O-methyl ester + S-adenosyl-L-homocysteine</text>
        <dbReference type="Rhea" id="RHEA:24452"/>
        <dbReference type="Rhea" id="RHEA-COMP:10208"/>
        <dbReference type="Rhea" id="RHEA-COMP:10311"/>
        <dbReference type="ChEBI" id="CHEBI:29973"/>
        <dbReference type="ChEBI" id="CHEBI:57856"/>
        <dbReference type="ChEBI" id="CHEBI:59789"/>
        <dbReference type="ChEBI" id="CHEBI:82795"/>
        <dbReference type="EC" id="2.1.1.80"/>
    </reaction>
</comment>
<evidence type="ECO:0000256" key="6">
    <source>
        <dbReference type="PIRSR" id="PIRSR000410-1"/>
    </source>
</evidence>
<dbReference type="SMART" id="SM00138">
    <property type="entry name" value="MeTrc"/>
    <property type="match status" value="1"/>
</dbReference>
<dbReference type="InterPro" id="IPR050903">
    <property type="entry name" value="Bact_Chemotaxis_MeTrfase"/>
</dbReference>
<dbReference type="InterPro" id="IPR000780">
    <property type="entry name" value="CheR_MeTrfase"/>
</dbReference>
<dbReference type="InterPro" id="IPR026024">
    <property type="entry name" value="Chemotaxis_MeTrfase_CheR"/>
</dbReference>
<dbReference type="InterPro" id="IPR029063">
    <property type="entry name" value="SAM-dependent_MTases_sf"/>
</dbReference>
<name>A0A4R2KGR4_9RHOB</name>
<keyword evidence="2 5" id="KW-0489">Methyltransferase</keyword>
<dbReference type="GO" id="GO:0008983">
    <property type="term" value="F:protein-glutamate O-methyltransferase activity"/>
    <property type="evidence" value="ECO:0007669"/>
    <property type="project" value="UniProtKB-EC"/>
</dbReference>
<gene>
    <name evidence="9" type="ORF">EV655_10694</name>
</gene>
<dbReference type="PANTHER" id="PTHR24422:SF26">
    <property type="entry name" value="CHEMOTAXIS PROTEIN METHYLTRANSFERASE"/>
    <property type="match status" value="1"/>
</dbReference>
<dbReference type="InterPro" id="IPR036804">
    <property type="entry name" value="CheR_N_sf"/>
</dbReference>
<keyword evidence="4 5" id="KW-0949">S-adenosyl-L-methionine</keyword>
<dbReference type="Pfam" id="PF01739">
    <property type="entry name" value="CheR"/>
    <property type="match status" value="1"/>
</dbReference>
<keyword evidence="10" id="KW-1185">Reference proteome</keyword>
<dbReference type="Pfam" id="PF03705">
    <property type="entry name" value="CheR_N"/>
    <property type="match status" value="1"/>
</dbReference>
<feature type="binding site" evidence="6">
    <location>
        <position position="98"/>
    </location>
    <ligand>
        <name>S-adenosyl-L-methionine</name>
        <dbReference type="ChEBI" id="CHEBI:59789"/>
    </ligand>
</feature>
<dbReference type="SUPFAM" id="SSF47757">
    <property type="entry name" value="Chemotaxis receptor methyltransferase CheR, N-terminal domain"/>
    <property type="match status" value="1"/>
</dbReference>
<dbReference type="Proteomes" id="UP000295142">
    <property type="component" value="Unassembled WGS sequence"/>
</dbReference>
<proteinExistence type="predicted"/>
<evidence type="ECO:0000256" key="5">
    <source>
        <dbReference type="PIRNR" id="PIRNR000410"/>
    </source>
</evidence>
<dbReference type="RefSeq" id="WP_132543894.1">
    <property type="nucleotide sequence ID" value="NZ_SLWW01000006.1"/>
</dbReference>
<reference evidence="9 10" key="1">
    <citation type="submission" date="2019-03" db="EMBL/GenBank/DDBJ databases">
        <title>Genomic Encyclopedia of Type Strains, Phase IV (KMG-IV): sequencing the most valuable type-strain genomes for metagenomic binning, comparative biology and taxonomic classification.</title>
        <authorList>
            <person name="Goeker M."/>
        </authorList>
    </citation>
    <scope>NUCLEOTIDE SEQUENCE [LARGE SCALE GENOMIC DNA]</scope>
    <source>
        <strain evidence="9 10">DSM 4868</strain>
    </source>
</reference>
<evidence type="ECO:0000256" key="7">
    <source>
        <dbReference type="SAM" id="MobiDB-lite"/>
    </source>
</evidence>
<dbReference type="InterPro" id="IPR022642">
    <property type="entry name" value="CheR_C"/>
</dbReference>
<dbReference type="PRINTS" id="PR00996">
    <property type="entry name" value="CHERMTFRASE"/>
</dbReference>
<feature type="binding site" evidence="6">
    <location>
        <position position="167"/>
    </location>
    <ligand>
        <name>S-adenosyl-L-methionine</name>
        <dbReference type="ChEBI" id="CHEBI:59789"/>
    </ligand>
</feature>
<dbReference type="SUPFAM" id="SSF53335">
    <property type="entry name" value="S-adenosyl-L-methionine-dependent methyltransferases"/>
    <property type="match status" value="1"/>
</dbReference>
<feature type="binding site" evidence="6">
    <location>
        <position position="96"/>
    </location>
    <ligand>
        <name>S-adenosyl-L-methionine</name>
        <dbReference type="ChEBI" id="CHEBI:59789"/>
    </ligand>
</feature>
<feature type="binding site" evidence="6">
    <location>
        <position position="102"/>
    </location>
    <ligand>
        <name>S-adenosyl-L-methionine</name>
        <dbReference type="ChEBI" id="CHEBI:59789"/>
    </ligand>
</feature>
<organism evidence="9 10">
    <name type="scientific">Rhodovulum euryhalinum</name>
    <dbReference type="NCBI Taxonomy" id="35805"/>
    <lineage>
        <taxon>Bacteria</taxon>
        <taxon>Pseudomonadati</taxon>
        <taxon>Pseudomonadota</taxon>
        <taxon>Alphaproteobacteria</taxon>
        <taxon>Rhodobacterales</taxon>
        <taxon>Paracoccaceae</taxon>
        <taxon>Rhodovulum</taxon>
    </lineage>
</organism>
<protein>
    <recommendedName>
        <fullName evidence="5">Chemotaxis protein methyltransferase</fullName>
        <ecNumber evidence="5">2.1.1.80</ecNumber>
    </recommendedName>
</protein>
<accession>A0A4R2KGR4</accession>
<dbReference type="InterPro" id="IPR022641">
    <property type="entry name" value="CheR_N"/>
</dbReference>
<dbReference type="PROSITE" id="PS50123">
    <property type="entry name" value="CHER"/>
    <property type="match status" value="1"/>
</dbReference>
<feature type="binding site" evidence="6">
    <location>
        <begin position="225"/>
        <end position="226"/>
    </location>
    <ligand>
        <name>S-adenosyl-L-methionine</name>
        <dbReference type="ChEBI" id="CHEBI:59789"/>
    </ligand>
</feature>